<dbReference type="EMBL" id="LMTZ01000040">
    <property type="protein sequence ID" value="KST68956.1"/>
    <property type="molecule type" value="Genomic_DNA"/>
</dbReference>
<name>A0A0V7ZWE7_9CYAN</name>
<accession>A0A0V7ZWE7</accession>
<evidence type="ECO:0008006" key="3">
    <source>
        <dbReference type="Google" id="ProtNLM"/>
    </source>
</evidence>
<evidence type="ECO:0000313" key="2">
    <source>
        <dbReference type="Proteomes" id="UP000053372"/>
    </source>
</evidence>
<dbReference type="Proteomes" id="UP000053372">
    <property type="component" value="Unassembled WGS sequence"/>
</dbReference>
<gene>
    <name evidence="1" type="ORF">BC008_02450</name>
</gene>
<dbReference type="AlphaFoldDB" id="A0A0V7ZWE7"/>
<proteinExistence type="predicted"/>
<evidence type="ECO:0000313" key="1">
    <source>
        <dbReference type="EMBL" id="KST68956.1"/>
    </source>
</evidence>
<organism evidence="1 2">
    <name type="scientific">Mastigocoleus testarum BC008</name>
    <dbReference type="NCBI Taxonomy" id="371196"/>
    <lineage>
        <taxon>Bacteria</taxon>
        <taxon>Bacillati</taxon>
        <taxon>Cyanobacteriota</taxon>
        <taxon>Cyanophyceae</taxon>
        <taxon>Nostocales</taxon>
        <taxon>Hapalosiphonaceae</taxon>
        <taxon>Mastigocoleus</taxon>
    </lineage>
</organism>
<protein>
    <recommendedName>
        <fullName evidence="3">Flagellar assembly protein H</fullName>
    </recommendedName>
</protein>
<comment type="caution">
    <text evidence="1">The sequence shown here is derived from an EMBL/GenBank/DDBJ whole genome shotgun (WGS) entry which is preliminary data.</text>
</comment>
<keyword evidence="2" id="KW-1185">Reference proteome</keyword>
<reference evidence="1 2" key="1">
    <citation type="journal article" date="2015" name="Genome Announc.">
        <title>Draft Genome of the Euendolithic (true boring) Cyanobacterium Mastigocoleus testarum strain BC008.</title>
        <authorList>
            <person name="Guida B.S."/>
            <person name="Garcia-Pichel F."/>
        </authorList>
    </citation>
    <scope>NUCLEOTIDE SEQUENCE [LARGE SCALE GENOMIC DNA]</scope>
    <source>
        <strain evidence="1 2">BC008</strain>
    </source>
</reference>
<sequence length="196" mass="22719">MLMTFDLRAAPYDLPIYPVVIFSFDKPKRPEPQSYSVRFTDLNVLEFNFTAIQLNRLSWRDYLTQKNPVAAALMAKMNIPVKERPQVKAECLRLLTTLKLDPARMQLISGFIDVYLDLNPAEKEIFKATVDKIGLSKEEVYMEITTSWERKAAKKTREEIALNMLKKKMPVDEIVEMTGLSTEEVERLEAQLQKEN</sequence>